<gene>
    <name evidence="1" type="ORF">HF086_009247</name>
</gene>
<dbReference type="GO" id="GO:0061343">
    <property type="term" value="P:cell adhesion involved in heart morphogenesis"/>
    <property type="evidence" value="ECO:0007669"/>
    <property type="project" value="TreeGrafter"/>
</dbReference>
<proteinExistence type="predicted"/>
<name>A0A922SED3_SPOEX</name>
<sequence length="279" mass="31450">MFAITETGCNESIYDSEVSLPGYQILRCDRADGRKQGGVLLVATPRFELREVKMPHDINIDSQQFEIVCILFVCCVVYIPPKAEESEYMLMFSLLEKLCIKYNSNVVILGDFNLVSCNSNVSSYFEYFVAFCEIAQCNMVPNCNNRQLDLVLSGRSAVTVCAADEGLQPVDAYHPPLAVGVAATSARCALTHSTPAAPESQPQPQSQSQSQYKKWNFRKADYSKLYNLINLIDWTDLYSIRDPDLALKFYYNKIYEAFNNSIPPKIIILVNEFIQNGIP</sequence>
<organism evidence="1 2">
    <name type="scientific">Spodoptera exigua</name>
    <name type="common">Beet armyworm</name>
    <name type="synonym">Noctua fulgens</name>
    <dbReference type="NCBI Taxonomy" id="7107"/>
    <lineage>
        <taxon>Eukaryota</taxon>
        <taxon>Metazoa</taxon>
        <taxon>Ecdysozoa</taxon>
        <taxon>Arthropoda</taxon>
        <taxon>Hexapoda</taxon>
        <taxon>Insecta</taxon>
        <taxon>Pterygota</taxon>
        <taxon>Neoptera</taxon>
        <taxon>Endopterygota</taxon>
        <taxon>Lepidoptera</taxon>
        <taxon>Glossata</taxon>
        <taxon>Ditrysia</taxon>
        <taxon>Noctuoidea</taxon>
        <taxon>Noctuidae</taxon>
        <taxon>Amphipyrinae</taxon>
        <taxon>Spodoptera</taxon>
    </lineage>
</organism>
<dbReference type="SUPFAM" id="SSF56219">
    <property type="entry name" value="DNase I-like"/>
    <property type="match status" value="1"/>
</dbReference>
<dbReference type="InterPro" id="IPR036691">
    <property type="entry name" value="Endo/exonu/phosph_ase_sf"/>
</dbReference>
<dbReference type="GO" id="GO:0031012">
    <property type="term" value="C:extracellular matrix"/>
    <property type="evidence" value="ECO:0007669"/>
    <property type="project" value="TreeGrafter"/>
</dbReference>
<dbReference type="EMBL" id="JACEFF010000602">
    <property type="protein sequence ID" value="KAH9634595.1"/>
    <property type="molecule type" value="Genomic_DNA"/>
</dbReference>
<dbReference type="AlphaFoldDB" id="A0A922SED3"/>
<reference evidence="1" key="1">
    <citation type="journal article" date="2021" name="G3 (Bethesda)">
        <title>Genome and transcriptome analysis of the beet armyworm Spodoptera exigua reveals targets for pest control. .</title>
        <authorList>
            <person name="Simon S."/>
            <person name="Breeschoten T."/>
            <person name="Jansen H.J."/>
            <person name="Dirks R.P."/>
            <person name="Schranz M.E."/>
            <person name="Ros V.I.D."/>
        </authorList>
    </citation>
    <scope>NUCLEOTIDE SEQUENCE</scope>
    <source>
        <strain evidence="1">TB_SE_WUR_2020</strain>
    </source>
</reference>
<dbReference type="PANTHER" id="PTHR33395:SF22">
    <property type="entry name" value="REVERSE TRANSCRIPTASE DOMAIN-CONTAINING PROTEIN"/>
    <property type="match status" value="1"/>
</dbReference>
<accession>A0A922SED3</accession>
<comment type="caution">
    <text evidence="1">The sequence shown here is derived from an EMBL/GenBank/DDBJ whole genome shotgun (WGS) entry which is preliminary data.</text>
</comment>
<dbReference type="GO" id="GO:0007508">
    <property type="term" value="P:larval heart development"/>
    <property type="evidence" value="ECO:0007669"/>
    <property type="project" value="TreeGrafter"/>
</dbReference>
<evidence type="ECO:0008006" key="3">
    <source>
        <dbReference type="Google" id="ProtNLM"/>
    </source>
</evidence>
<evidence type="ECO:0000313" key="1">
    <source>
        <dbReference type="EMBL" id="KAH9634595.1"/>
    </source>
</evidence>
<dbReference type="Gene3D" id="3.60.10.10">
    <property type="entry name" value="Endonuclease/exonuclease/phosphatase"/>
    <property type="match status" value="1"/>
</dbReference>
<evidence type="ECO:0000313" key="2">
    <source>
        <dbReference type="Proteomes" id="UP000814243"/>
    </source>
</evidence>
<dbReference type="Proteomes" id="UP000814243">
    <property type="component" value="Unassembled WGS sequence"/>
</dbReference>
<protein>
    <recommendedName>
        <fullName evidence="3">Endonuclease/exonuclease/phosphatase domain-containing protein</fullName>
    </recommendedName>
</protein>
<dbReference type="PANTHER" id="PTHR33395">
    <property type="entry name" value="TRANSCRIPTASE, PUTATIVE-RELATED-RELATED"/>
    <property type="match status" value="1"/>
</dbReference>